<protein>
    <submittedName>
        <fullName evidence="3">Uncharacterized protein</fullName>
    </submittedName>
</protein>
<dbReference type="EMBL" id="MN740404">
    <property type="protein sequence ID" value="QHU04797.1"/>
    <property type="molecule type" value="Genomic_DNA"/>
</dbReference>
<organism evidence="3">
    <name type="scientific">viral metagenome</name>
    <dbReference type="NCBI Taxonomy" id="1070528"/>
    <lineage>
        <taxon>unclassified sequences</taxon>
        <taxon>metagenomes</taxon>
        <taxon>organismal metagenomes</taxon>
    </lineage>
</organism>
<evidence type="ECO:0000256" key="2">
    <source>
        <dbReference type="SAM" id="MobiDB-lite"/>
    </source>
</evidence>
<feature type="coiled-coil region" evidence="1">
    <location>
        <begin position="10"/>
        <end position="37"/>
    </location>
</feature>
<proteinExistence type="predicted"/>
<reference evidence="3" key="1">
    <citation type="journal article" date="2020" name="Nature">
        <title>Giant virus diversity and host interactions through global metagenomics.</title>
        <authorList>
            <person name="Schulz F."/>
            <person name="Roux S."/>
            <person name="Paez-Espino D."/>
            <person name="Jungbluth S."/>
            <person name="Walsh D.A."/>
            <person name="Denef V.J."/>
            <person name="McMahon K.D."/>
            <person name="Konstantinidis K.T."/>
            <person name="Eloe-Fadrosh E.A."/>
            <person name="Kyrpides N.C."/>
            <person name="Woyke T."/>
        </authorList>
    </citation>
    <scope>NUCLEOTIDE SEQUENCE</scope>
    <source>
        <strain evidence="3">GVMAG-M-3300027708-5</strain>
    </source>
</reference>
<accession>A0A6C0JJZ9</accession>
<name>A0A6C0JJZ9_9ZZZZ</name>
<feature type="compositionally biased region" description="Basic residues" evidence="2">
    <location>
        <begin position="110"/>
        <end position="122"/>
    </location>
</feature>
<evidence type="ECO:0000256" key="1">
    <source>
        <dbReference type="SAM" id="Coils"/>
    </source>
</evidence>
<dbReference type="AlphaFoldDB" id="A0A6C0JJZ9"/>
<evidence type="ECO:0000313" key="3">
    <source>
        <dbReference type="EMBL" id="QHU04797.1"/>
    </source>
</evidence>
<sequence>MTGKSAEVIKKEIENENEDYKDYLDGYKKSIKQFKEQQKSVIALVKRRNNHYDAMGVLTKNTKEFEKAVIASHKNYYGHFIKQCEKGLKDRKAEHKKTMKDLREEMKSNSTRKRCPKGTRRNKSGDCV</sequence>
<feature type="region of interest" description="Disordered" evidence="2">
    <location>
        <begin position="102"/>
        <end position="128"/>
    </location>
</feature>
<keyword evidence="1" id="KW-0175">Coiled coil</keyword>